<dbReference type="RefSeq" id="XP_001832457.1">
    <property type="nucleotide sequence ID" value="XM_001832405.1"/>
</dbReference>
<accession>A8NCB3</accession>
<dbReference type="KEGG" id="cci:CC1G_11082"/>
<comment type="caution">
    <text evidence="1">The sequence shown here is derived from an EMBL/GenBank/DDBJ whole genome shotgun (WGS) entry which is preliminary data.</text>
</comment>
<dbReference type="GeneID" id="6008944"/>
<dbReference type="VEuPathDB" id="FungiDB:CC1G_11082"/>
<dbReference type="EMBL" id="AACS02000009">
    <property type="protein sequence ID" value="EAU89386.1"/>
    <property type="molecule type" value="Genomic_DNA"/>
</dbReference>
<sequence length="447" mass="51040">MPSLRWPRKVIPSGPLSQMLINAKVRRRRSKNEKLPVYQLPVEILSYIFFICRQISWEPVESIEDIREHDLLNTNDPRNATRDLARIVWDWTIVTLVSHRWREVALSCPGLWSDFHWFEFQDLFSLHEKLRRSHCVPLSMQVPLDVPLKVATGIFTLASRLKELELQLLLSDGDDFVNCVQRYIRGFTMERLQSFVITGYRTDNPVDPYTLPANFLQGATPILSRLKARGILGWNASLLRVGSLTSLELNVVHAPTAEELFDVLKALTNLKELKLNTPLPGYDKLLFYSRASHERVSLPSLELFELETDHWRPSTGLLRNITLPPSVVVSLCTTSTAITSTTDFNDNVPSIYQPDADNVILPEVTEFVKALRAAWLISVPASNPLLLDLRAFGWTSAFKKMVSLENSACQLRDVIWEACVSSLTDSEFGRDFKRWIPPVEITMKVAR</sequence>
<keyword evidence="2" id="KW-1185">Reference proteome</keyword>
<dbReference type="AlphaFoldDB" id="A8NCB3"/>
<evidence type="ECO:0000313" key="2">
    <source>
        <dbReference type="Proteomes" id="UP000001861"/>
    </source>
</evidence>
<dbReference type="OrthoDB" id="3365698at2759"/>
<proteinExistence type="predicted"/>
<name>A8NCB3_COPC7</name>
<reference evidence="1 2" key="1">
    <citation type="journal article" date="2010" name="Proc. Natl. Acad. Sci. U.S.A.">
        <title>Insights into evolution of multicellular fungi from the assembled chromosomes of the mushroom Coprinopsis cinerea (Coprinus cinereus).</title>
        <authorList>
            <person name="Stajich J.E."/>
            <person name="Wilke S.K."/>
            <person name="Ahren D."/>
            <person name="Au C.H."/>
            <person name="Birren B.W."/>
            <person name="Borodovsky M."/>
            <person name="Burns C."/>
            <person name="Canback B."/>
            <person name="Casselton L.A."/>
            <person name="Cheng C.K."/>
            <person name="Deng J."/>
            <person name="Dietrich F.S."/>
            <person name="Fargo D.C."/>
            <person name="Farman M.L."/>
            <person name="Gathman A.C."/>
            <person name="Goldberg J."/>
            <person name="Guigo R."/>
            <person name="Hoegger P.J."/>
            <person name="Hooker J.B."/>
            <person name="Huggins A."/>
            <person name="James T.Y."/>
            <person name="Kamada T."/>
            <person name="Kilaru S."/>
            <person name="Kodira C."/>
            <person name="Kues U."/>
            <person name="Kupfer D."/>
            <person name="Kwan H.S."/>
            <person name="Lomsadze A."/>
            <person name="Li W."/>
            <person name="Lilly W.W."/>
            <person name="Ma L.J."/>
            <person name="Mackey A.J."/>
            <person name="Manning G."/>
            <person name="Martin F."/>
            <person name="Muraguchi H."/>
            <person name="Natvig D.O."/>
            <person name="Palmerini H."/>
            <person name="Ramesh M.A."/>
            <person name="Rehmeyer C.J."/>
            <person name="Roe B.A."/>
            <person name="Shenoy N."/>
            <person name="Stanke M."/>
            <person name="Ter-Hovhannisyan V."/>
            <person name="Tunlid A."/>
            <person name="Velagapudi R."/>
            <person name="Vision T.J."/>
            <person name="Zeng Q."/>
            <person name="Zolan M.E."/>
            <person name="Pukkila P.J."/>
        </authorList>
    </citation>
    <scope>NUCLEOTIDE SEQUENCE [LARGE SCALE GENOMIC DNA]</scope>
    <source>
        <strain evidence="2">Okayama-7 / 130 / ATCC MYA-4618 / FGSC 9003</strain>
    </source>
</reference>
<dbReference type="InParanoid" id="A8NCB3"/>
<dbReference type="Proteomes" id="UP000001861">
    <property type="component" value="Unassembled WGS sequence"/>
</dbReference>
<organism evidence="1 2">
    <name type="scientific">Coprinopsis cinerea (strain Okayama-7 / 130 / ATCC MYA-4618 / FGSC 9003)</name>
    <name type="common">Inky cap fungus</name>
    <name type="synonym">Hormographiella aspergillata</name>
    <dbReference type="NCBI Taxonomy" id="240176"/>
    <lineage>
        <taxon>Eukaryota</taxon>
        <taxon>Fungi</taxon>
        <taxon>Dikarya</taxon>
        <taxon>Basidiomycota</taxon>
        <taxon>Agaricomycotina</taxon>
        <taxon>Agaricomycetes</taxon>
        <taxon>Agaricomycetidae</taxon>
        <taxon>Agaricales</taxon>
        <taxon>Agaricineae</taxon>
        <taxon>Psathyrellaceae</taxon>
        <taxon>Coprinopsis</taxon>
    </lineage>
</organism>
<evidence type="ECO:0000313" key="1">
    <source>
        <dbReference type="EMBL" id="EAU89386.1"/>
    </source>
</evidence>
<protein>
    <submittedName>
        <fullName evidence="1">Uncharacterized protein</fullName>
    </submittedName>
</protein>
<gene>
    <name evidence="1" type="ORF">CC1G_11082</name>
</gene>